<accession>A0A662D4Q9</accession>
<gene>
    <name evidence="1" type="ORF">DRZ78_02200</name>
</gene>
<organism evidence="1 2">
    <name type="scientific">Aerophobetes bacterium</name>
    <dbReference type="NCBI Taxonomy" id="2030807"/>
    <lineage>
        <taxon>Bacteria</taxon>
        <taxon>Candidatus Aerophobota</taxon>
    </lineage>
</organism>
<comment type="caution">
    <text evidence="1">The sequence shown here is derived from an EMBL/GenBank/DDBJ whole genome shotgun (WGS) entry which is preliminary data.</text>
</comment>
<protein>
    <submittedName>
        <fullName evidence="1">UPF0280 family protein</fullName>
    </submittedName>
</protein>
<evidence type="ECO:0000313" key="2">
    <source>
        <dbReference type="Proteomes" id="UP000277457"/>
    </source>
</evidence>
<name>A0A662D4Q9_UNCAE</name>
<dbReference type="InterPro" id="IPR003374">
    <property type="entry name" value="ApbE-like_sf"/>
</dbReference>
<feature type="non-terminal residue" evidence="1">
    <location>
        <position position="136"/>
    </location>
</feature>
<dbReference type="EMBL" id="QMPY01000061">
    <property type="protein sequence ID" value="RLE07870.1"/>
    <property type="molecule type" value="Genomic_DNA"/>
</dbReference>
<sequence>MIEKKAIYRDLIKPGNLFSFQVSIKESDLLVLANKKLPKETEEALIWCRKDIEQYIYQNPVFRTTFKPFPLEEKMPPIVKAMAEASQKAGVGPMAAVAGAIAEFVGKKLLNYCHEVIVENGGDIFMQVRRRKRVGI</sequence>
<evidence type="ECO:0000313" key="1">
    <source>
        <dbReference type="EMBL" id="RLE07870.1"/>
    </source>
</evidence>
<dbReference type="AlphaFoldDB" id="A0A662D4Q9"/>
<reference evidence="1 2" key="1">
    <citation type="submission" date="2018-06" db="EMBL/GenBank/DDBJ databases">
        <title>Extensive metabolic versatility and redundancy in microbially diverse, dynamic hydrothermal sediments.</title>
        <authorList>
            <person name="Dombrowski N."/>
            <person name="Teske A."/>
            <person name="Baker B.J."/>
        </authorList>
    </citation>
    <scope>NUCLEOTIDE SEQUENCE [LARGE SCALE GENOMIC DNA]</scope>
    <source>
        <strain evidence="1">B7_G13</strain>
    </source>
</reference>
<dbReference type="SUPFAM" id="SSF143631">
    <property type="entry name" value="ApbE-like"/>
    <property type="match status" value="1"/>
</dbReference>
<dbReference type="Proteomes" id="UP000277457">
    <property type="component" value="Unassembled WGS sequence"/>
</dbReference>
<dbReference type="Gene3D" id="3.10.520.10">
    <property type="entry name" value="ApbE-like domains"/>
    <property type="match status" value="1"/>
</dbReference>
<proteinExistence type="predicted"/>